<proteinExistence type="predicted"/>
<feature type="transmembrane region" description="Helical" evidence="1">
    <location>
        <begin position="69"/>
        <end position="90"/>
    </location>
</feature>
<keyword evidence="1" id="KW-1133">Transmembrane helix</keyword>
<dbReference type="Proteomes" id="UP000629365">
    <property type="component" value="Unassembled WGS sequence"/>
</dbReference>
<dbReference type="EMBL" id="BMCM01000002">
    <property type="protein sequence ID" value="GGD72265.1"/>
    <property type="molecule type" value="Genomic_DNA"/>
</dbReference>
<feature type="transmembrane region" description="Helical" evidence="1">
    <location>
        <begin position="43"/>
        <end position="63"/>
    </location>
</feature>
<reference evidence="3" key="1">
    <citation type="journal article" date="2019" name="Int. J. Syst. Evol. Microbiol.">
        <title>The Global Catalogue of Microorganisms (GCM) 10K type strain sequencing project: providing services to taxonomists for standard genome sequencing and annotation.</title>
        <authorList>
            <consortium name="The Broad Institute Genomics Platform"/>
            <consortium name="The Broad Institute Genome Sequencing Center for Infectious Disease"/>
            <person name="Wu L."/>
            <person name="Ma J."/>
        </authorList>
    </citation>
    <scope>NUCLEOTIDE SEQUENCE [LARGE SCALE GENOMIC DNA]</scope>
    <source>
        <strain evidence="3">CCM 7640</strain>
    </source>
</reference>
<feature type="transmembrane region" description="Helical" evidence="1">
    <location>
        <begin position="397"/>
        <end position="415"/>
    </location>
</feature>
<gene>
    <name evidence="2" type="ORF">GCM10007269_14240</name>
</gene>
<evidence type="ECO:0000256" key="1">
    <source>
        <dbReference type="SAM" id="Phobius"/>
    </source>
</evidence>
<accession>A0ABQ1RLU9</accession>
<feature type="transmembrane region" description="Helical" evidence="1">
    <location>
        <begin position="187"/>
        <end position="209"/>
    </location>
</feature>
<feature type="transmembrane region" description="Helical" evidence="1">
    <location>
        <begin position="102"/>
        <end position="120"/>
    </location>
</feature>
<organism evidence="2 3">
    <name type="scientific">Microbacterium murale</name>
    <dbReference type="NCBI Taxonomy" id="1081040"/>
    <lineage>
        <taxon>Bacteria</taxon>
        <taxon>Bacillati</taxon>
        <taxon>Actinomycetota</taxon>
        <taxon>Actinomycetes</taxon>
        <taxon>Micrococcales</taxon>
        <taxon>Microbacteriaceae</taxon>
        <taxon>Microbacterium</taxon>
    </lineage>
</organism>
<keyword evidence="1" id="KW-0812">Transmembrane</keyword>
<feature type="transmembrane region" description="Helical" evidence="1">
    <location>
        <begin position="274"/>
        <end position="291"/>
    </location>
</feature>
<feature type="transmembrane region" description="Helical" evidence="1">
    <location>
        <begin position="435"/>
        <end position="458"/>
    </location>
</feature>
<protein>
    <submittedName>
        <fullName evidence="2">Uncharacterized protein</fullName>
    </submittedName>
</protein>
<keyword evidence="1" id="KW-0472">Membrane</keyword>
<feature type="transmembrane region" description="Helical" evidence="1">
    <location>
        <begin position="12"/>
        <end position="31"/>
    </location>
</feature>
<sequence>MILDWLGQTPILLASLLVVFVPGTVAMFGAGLRGLALFATAPLFTVAATAVIAVAFGAVGIGWSPLSWGIAVLLLIAVSWAISWALGHRIPWSSSATTGRRWIIPVALALGIVIAIWRLAGYISDPSGISQTNDAVFHMNAIRFILETSDASSMHVNAVIGGQSFYPAAWHGVVSLIVMITGAEIPVTANIVSVVIGAFIWPLGIAWLARTLTGSDSVAGYAAVLSSALQTFPLLMFQWGVLFPNALSIALIPAGVALVMSLPRWSVGAKPWQAVVRGALLILVTMGALLLSQPAAILPWAAILVTWLTFRLVDRAAMIGPARAAALGVIAWLALIATWLFLANGTSGSHWPPFRGKLEVAFDVLLNGHVLVPFAFGISVLMIIGLVIALRHGRLRWFAVAWLGISLLYVMVAAIGNPFIRAEILGAWYADPYRIAALAPIVVIPLAAIGVDGIAHAIARLVHRSPSTSAARLLALGGTAVFMIVLVLLRPVAMPAVLEGTYDRESRYLAMADAYLNPDERALLESLDELVDADARIIGNPSTGTAFGYFLSGLDVYPRTWSPPTSGAWTILAADLRDVAEEPQVCEALAAYDDPEYVLDFGIGEQGPGRYQMPGMTDFAGQDGFELVVQEGTVSLWRITACAQ</sequence>
<dbReference type="RefSeq" id="WP_188435901.1">
    <property type="nucleotide sequence ID" value="NZ_BMCM01000002.1"/>
</dbReference>
<dbReference type="Pfam" id="PF20176">
    <property type="entry name" value="DUF6541"/>
    <property type="match status" value="1"/>
</dbReference>
<feature type="transmembrane region" description="Helical" evidence="1">
    <location>
        <begin position="297"/>
        <end position="313"/>
    </location>
</feature>
<evidence type="ECO:0000313" key="3">
    <source>
        <dbReference type="Proteomes" id="UP000629365"/>
    </source>
</evidence>
<keyword evidence="3" id="KW-1185">Reference proteome</keyword>
<feature type="transmembrane region" description="Helical" evidence="1">
    <location>
        <begin position="325"/>
        <end position="344"/>
    </location>
</feature>
<evidence type="ECO:0000313" key="2">
    <source>
        <dbReference type="EMBL" id="GGD72265.1"/>
    </source>
</evidence>
<name>A0ABQ1RLU9_9MICO</name>
<dbReference type="InterPro" id="IPR046671">
    <property type="entry name" value="DUF6541"/>
</dbReference>
<feature type="transmembrane region" description="Helical" evidence="1">
    <location>
        <begin position="470"/>
        <end position="489"/>
    </location>
</feature>
<feature type="transmembrane region" description="Helical" evidence="1">
    <location>
        <begin position="364"/>
        <end position="390"/>
    </location>
</feature>
<feature type="transmembrane region" description="Helical" evidence="1">
    <location>
        <begin position="242"/>
        <end position="262"/>
    </location>
</feature>
<comment type="caution">
    <text evidence="2">The sequence shown here is derived from an EMBL/GenBank/DDBJ whole genome shotgun (WGS) entry which is preliminary data.</text>
</comment>